<name>A0A7W0ASG4_STRPO</name>
<evidence type="ECO:0000313" key="2">
    <source>
        <dbReference type="Proteomes" id="UP000524462"/>
    </source>
</evidence>
<dbReference type="Proteomes" id="UP000524462">
    <property type="component" value="Unassembled WGS sequence"/>
</dbReference>
<gene>
    <name evidence="1" type="ORF">H1B29_08895</name>
</gene>
<reference evidence="1 2" key="1">
    <citation type="submission" date="2020-07" db="EMBL/GenBank/DDBJ databases">
        <title>Molecular and genomic characterization of Streptococcus porcinus isolated from diseased swine in Brazil.</title>
        <authorList>
            <person name="Moreno L.Z."/>
            <person name="Matajira C.E.C."/>
            <person name="Poor A.P."/>
            <person name="Dutra M.C."/>
            <person name="Moreno A.M."/>
        </authorList>
    </citation>
    <scope>NUCLEOTIDE SEQUENCE [LARGE SCALE GENOMIC DNA]</scope>
    <source>
        <strain evidence="1 2">SP0816-2</strain>
    </source>
</reference>
<evidence type="ECO:0000313" key="1">
    <source>
        <dbReference type="EMBL" id="MBA2796595.1"/>
    </source>
</evidence>
<accession>A0A7W0ASG4</accession>
<dbReference type="AlphaFoldDB" id="A0A7W0ASG4"/>
<organism evidence="1 2">
    <name type="scientific">Streptococcus porcinus</name>
    <dbReference type="NCBI Taxonomy" id="1340"/>
    <lineage>
        <taxon>Bacteria</taxon>
        <taxon>Bacillati</taxon>
        <taxon>Bacillota</taxon>
        <taxon>Bacilli</taxon>
        <taxon>Lactobacillales</taxon>
        <taxon>Streptococcaceae</taxon>
        <taxon>Streptococcus</taxon>
    </lineage>
</organism>
<sequence>MGLTITQSLILLPVVILALVKLLKSDYTTEIEIEEVEVREQPIVFYGRIIQTSAEIR</sequence>
<protein>
    <submittedName>
        <fullName evidence="1">Uncharacterized protein</fullName>
    </submittedName>
</protein>
<comment type="caution">
    <text evidence="1">The sequence shown here is derived from an EMBL/GenBank/DDBJ whole genome shotgun (WGS) entry which is preliminary data.</text>
</comment>
<dbReference type="RefSeq" id="WP_181460492.1">
    <property type="nucleotide sequence ID" value="NZ_JACEGE010000024.1"/>
</dbReference>
<dbReference type="EMBL" id="JACEGE010000024">
    <property type="protein sequence ID" value="MBA2796595.1"/>
    <property type="molecule type" value="Genomic_DNA"/>
</dbReference>
<proteinExistence type="predicted"/>